<feature type="transmembrane region" description="Helical" evidence="2">
    <location>
        <begin position="45"/>
        <end position="64"/>
    </location>
</feature>
<proteinExistence type="predicted"/>
<evidence type="ECO:0000256" key="2">
    <source>
        <dbReference type="SAM" id="Phobius"/>
    </source>
</evidence>
<dbReference type="AlphaFoldDB" id="A0AAV4PS35"/>
<dbReference type="Proteomes" id="UP001054945">
    <property type="component" value="Unassembled WGS sequence"/>
</dbReference>
<comment type="caution">
    <text evidence="3">The sequence shown here is derived from an EMBL/GenBank/DDBJ whole genome shotgun (WGS) entry which is preliminary data.</text>
</comment>
<organism evidence="3 4">
    <name type="scientific">Caerostris extrusa</name>
    <name type="common">Bark spider</name>
    <name type="synonym">Caerostris bankana</name>
    <dbReference type="NCBI Taxonomy" id="172846"/>
    <lineage>
        <taxon>Eukaryota</taxon>
        <taxon>Metazoa</taxon>
        <taxon>Ecdysozoa</taxon>
        <taxon>Arthropoda</taxon>
        <taxon>Chelicerata</taxon>
        <taxon>Arachnida</taxon>
        <taxon>Araneae</taxon>
        <taxon>Araneomorphae</taxon>
        <taxon>Entelegynae</taxon>
        <taxon>Araneoidea</taxon>
        <taxon>Araneidae</taxon>
        <taxon>Caerostris</taxon>
    </lineage>
</organism>
<reference evidence="3 4" key="1">
    <citation type="submission" date="2021-06" db="EMBL/GenBank/DDBJ databases">
        <title>Caerostris extrusa draft genome.</title>
        <authorList>
            <person name="Kono N."/>
            <person name="Arakawa K."/>
        </authorList>
    </citation>
    <scope>NUCLEOTIDE SEQUENCE [LARGE SCALE GENOMIC DNA]</scope>
</reference>
<keyword evidence="4" id="KW-1185">Reference proteome</keyword>
<evidence type="ECO:0000313" key="4">
    <source>
        <dbReference type="Proteomes" id="UP001054945"/>
    </source>
</evidence>
<dbReference type="EMBL" id="BPLR01005175">
    <property type="protein sequence ID" value="GIY00413.1"/>
    <property type="molecule type" value="Genomic_DNA"/>
</dbReference>
<feature type="compositionally biased region" description="Polar residues" evidence="1">
    <location>
        <begin position="7"/>
        <end position="20"/>
    </location>
</feature>
<accession>A0AAV4PS35</accession>
<sequence length="72" mass="7980">MSHEAKTASSETPRMNSKAVYTSSKDTKVITSSIIREMFSGRRQFCVIMGNAKIFGITLISFPFSSKTVVQN</sequence>
<evidence type="ECO:0000256" key="1">
    <source>
        <dbReference type="SAM" id="MobiDB-lite"/>
    </source>
</evidence>
<evidence type="ECO:0000313" key="3">
    <source>
        <dbReference type="EMBL" id="GIY00413.1"/>
    </source>
</evidence>
<keyword evidence="2" id="KW-0472">Membrane</keyword>
<protein>
    <submittedName>
        <fullName evidence="3">Uncharacterized protein</fullName>
    </submittedName>
</protein>
<keyword evidence="2" id="KW-0812">Transmembrane</keyword>
<name>A0AAV4PS35_CAEEX</name>
<feature type="region of interest" description="Disordered" evidence="1">
    <location>
        <begin position="1"/>
        <end position="20"/>
    </location>
</feature>
<keyword evidence="2" id="KW-1133">Transmembrane helix</keyword>
<gene>
    <name evidence="3" type="ORF">CEXT_244101</name>
</gene>